<dbReference type="GO" id="GO:0004849">
    <property type="term" value="F:uridine kinase activity"/>
    <property type="evidence" value="ECO:0007669"/>
    <property type="project" value="UniProtKB-EC"/>
</dbReference>
<accession>A0ABS2L4M3</accession>
<dbReference type="EC" id="2.7.1.48" evidence="1"/>
<dbReference type="InterPro" id="IPR027417">
    <property type="entry name" value="P-loop_NTPase"/>
</dbReference>
<proteinExistence type="predicted"/>
<keyword evidence="1" id="KW-0808">Transferase</keyword>
<dbReference type="RefSeq" id="WP_205108367.1">
    <property type="nucleotide sequence ID" value="NZ_BAAAHT010000013.1"/>
</dbReference>
<keyword evidence="1" id="KW-0418">Kinase</keyword>
<organism evidence="1 2">
    <name type="scientific">Subtercola frigoramans</name>
    <dbReference type="NCBI Taxonomy" id="120298"/>
    <lineage>
        <taxon>Bacteria</taxon>
        <taxon>Bacillati</taxon>
        <taxon>Actinomycetota</taxon>
        <taxon>Actinomycetes</taxon>
        <taxon>Micrococcales</taxon>
        <taxon>Microbacteriaceae</taxon>
        <taxon>Subtercola</taxon>
    </lineage>
</organism>
<name>A0ABS2L4M3_9MICO</name>
<dbReference type="Proteomes" id="UP000776164">
    <property type="component" value="Unassembled WGS sequence"/>
</dbReference>
<evidence type="ECO:0000313" key="1">
    <source>
        <dbReference type="EMBL" id="MBM7471984.1"/>
    </source>
</evidence>
<sequence>MAAYPPTPRSQFFEALAAEIEHNYGRGRAIVAVDGAVGTERFADDLALSLRNTGRTVIRARLDDFQLPSEARLQRGPDSAEGYYFDRYDYTALKRVLIEPFRLGGSAGFVTAQFDTQRDAVFETRWVTAPKDALLVISGPFLQRPKLRGVFHFVAFLESSTAILNPVVAEAHELYRAEVQPRVSAGAIVSIREEDHPKREFADRC</sequence>
<reference evidence="1 2" key="1">
    <citation type="submission" date="2021-01" db="EMBL/GenBank/DDBJ databases">
        <title>Sequencing the genomes of 1000 actinobacteria strains.</title>
        <authorList>
            <person name="Klenk H.-P."/>
        </authorList>
    </citation>
    <scope>NUCLEOTIDE SEQUENCE [LARGE SCALE GENOMIC DNA]</scope>
    <source>
        <strain evidence="1 2">DSM 13057</strain>
    </source>
</reference>
<dbReference type="Gene3D" id="3.40.50.300">
    <property type="entry name" value="P-loop containing nucleotide triphosphate hydrolases"/>
    <property type="match status" value="1"/>
</dbReference>
<dbReference type="EMBL" id="JAFBBU010000001">
    <property type="protein sequence ID" value="MBM7471984.1"/>
    <property type="molecule type" value="Genomic_DNA"/>
</dbReference>
<protein>
    <submittedName>
        <fullName evidence="1">Uridine kinase</fullName>
        <ecNumber evidence="1">2.7.1.48</ecNumber>
    </submittedName>
</protein>
<gene>
    <name evidence="1" type="ORF">JOE66_001618</name>
</gene>
<keyword evidence="2" id="KW-1185">Reference proteome</keyword>
<evidence type="ECO:0000313" key="2">
    <source>
        <dbReference type="Proteomes" id="UP000776164"/>
    </source>
</evidence>
<comment type="caution">
    <text evidence="1">The sequence shown here is derived from an EMBL/GenBank/DDBJ whole genome shotgun (WGS) entry which is preliminary data.</text>
</comment>